<dbReference type="Gene3D" id="1.10.246.220">
    <property type="match status" value="1"/>
</dbReference>
<reference evidence="1 2" key="1">
    <citation type="submission" date="2019-04" db="EMBL/GenBank/DDBJ databases">
        <title>An improved genome assembly and genetic linkage map for asparagus bean, Vigna unguiculata ssp. sesquipedialis.</title>
        <authorList>
            <person name="Xia Q."/>
            <person name="Zhang R."/>
            <person name="Dong Y."/>
        </authorList>
    </citation>
    <scope>NUCLEOTIDE SEQUENCE [LARGE SCALE GENOMIC DNA]</scope>
    <source>
        <tissue evidence="1">Leaf</tissue>
    </source>
</reference>
<evidence type="ECO:0000313" key="2">
    <source>
        <dbReference type="Proteomes" id="UP000501690"/>
    </source>
</evidence>
<organism evidence="1 2">
    <name type="scientific">Vigna unguiculata</name>
    <name type="common">Cowpea</name>
    <dbReference type="NCBI Taxonomy" id="3917"/>
    <lineage>
        <taxon>Eukaryota</taxon>
        <taxon>Viridiplantae</taxon>
        <taxon>Streptophyta</taxon>
        <taxon>Embryophyta</taxon>
        <taxon>Tracheophyta</taxon>
        <taxon>Spermatophyta</taxon>
        <taxon>Magnoliopsida</taxon>
        <taxon>eudicotyledons</taxon>
        <taxon>Gunneridae</taxon>
        <taxon>Pentapetalae</taxon>
        <taxon>rosids</taxon>
        <taxon>fabids</taxon>
        <taxon>Fabales</taxon>
        <taxon>Fabaceae</taxon>
        <taxon>Papilionoideae</taxon>
        <taxon>50 kb inversion clade</taxon>
        <taxon>NPAAA clade</taxon>
        <taxon>indigoferoid/millettioid clade</taxon>
        <taxon>Phaseoleae</taxon>
        <taxon>Vigna</taxon>
    </lineage>
</organism>
<name>A0A4D6MX55_VIGUN</name>
<dbReference type="AlphaFoldDB" id="A0A4D6MX55"/>
<keyword evidence="2" id="KW-1185">Reference proteome</keyword>
<protein>
    <submittedName>
        <fullName evidence="1">Uncharacterized protein</fullName>
    </submittedName>
</protein>
<dbReference type="EMBL" id="CP039353">
    <property type="protein sequence ID" value="QCE05648.1"/>
    <property type="molecule type" value="Genomic_DNA"/>
</dbReference>
<accession>A0A4D6MX55</accession>
<gene>
    <name evidence="1" type="ORF">DEO72_LG9g653</name>
</gene>
<sequence>MKGIKLKVSRCALVRMVELHGVESADHRTHRDLKDKWNTLVHTERIPLNEGGNLEYCMVFRWRCYYVLYKH</sequence>
<evidence type="ECO:0000313" key="1">
    <source>
        <dbReference type="EMBL" id="QCE05648.1"/>
    </source>
</evidence>
<proteinExistence type="predicted"/>
<dbReference type="Proteomes" id="UP000501690">
    <property type="component" value="Linkage Group LG9"/>
</dbReference>